<gene>
    <name evidence="13" type="ORF">SAMN04515668_4754</name>
</gene>
<dbReference type="GO" id="GO:0005524">
    <property type="term" value="F:ATP binding"/>
    <property type="evidence" value="ECO:0007669"/>
    <property type="project" value="UniProtKB-KW"/>
</dbReference>
<evidence type="ECO:0000256" key="2">
    <source>
        <dbReference type="ARBA" id="ARBA00022695"/>
    </source>
</evidence>
<evidence type="ECO:0000256" key="9">
    <source>
        <dbReference type="ARBA" id="ARBA00044145"/>
    </source>
</evidence>
<evidence type="ECO:0000256" key="1">
    <source>
        <dbReference type="ARBA" id="ARBA00022679"/>
    </source>
</evidence>
<keyword evidence="6" id="KW-0460">Magnesium</keyword>
<evidence type="ECO:0000256" key="6">
    <source>
        <dbReference type="ARBA" id="ARBA00022842"/>
    </source>
</evidence>
<evidence type="ECO:0000256" key="11">
    <source>
        <dbReference type="SAM" id="MobiDB-lite"/>
    </source>
</evidence>
<organism evidence="13 14">
    <name type="scientific">Hymenobacter arizonensis</name>
    <name type="common">Siccationidurans arizonensis</name>
    <dbReference type="NCBI Taxonomy" id="1227077"/>
    <lineage>
        <taxon>Bacteria</taxon>
        <taxon>Pseudomonadati</taxon>
        <taxon>Bacteroidota</taxon>
        <taxon>Cytophagia</taxon>
        <taxon>Cytophagales</taxon>
        <taxon>Hymenobacteraceae</taxon>
        <taxon>Hymenobacter</taxon>
    </lineage>
</organism>
<dbReference type="OrthoDB" id="661552at2"/>
<evidence type="ECO:0000256" key="10">
    <source>
        <dbReference type="ARBA" id="ARBA00048304"/>
    </source>
</evidence>
<dbReference type="AlphaFoldDB" id="A0A1I6BMM0"/>
<dbReference type="GO" id="GO:0046872">
    <property type="term" value="F:metal ion binding"/>
    <property type="evidence" value="ECO:0007669"/>
    <property type="project" value="UniProtKB-KW"/>
</dbReference>
<evidence type="ECO:0000313" key="14">
    <source>
        <dbReference type="Proteomes" id="UP000199029"/>
    </source>
</evidence>
<comment type="catalytic activity">
    <reaction evidence="10">
        <text>GTP + ATP = 3',3'-cGAMP + 2 diphosphate</text>
        <dbReference type="Rhea" id="RHEA:35647"/>
        <dbReference type="ChEBI" id="CHEBI:30616"/>
        <dbReference type="ChEBI" id="CHEBI:33019"/>
        <dbReference type="ChEBI" id="CHEBI:37565"/>
        <dbReference type="ChEBI" id="CHEBI:71501"/>
    </reaction>
    <physiologicalReaction direction="left-to-right" evidence="10">
        <dbReference type="Rhea" id="RHEA:35648"/>
    </physiologicalReaction>
</comment>
<sequence length="348" mass="40020">MATVQKYFDLFHDKIKLGRFDEEDTLRDKRRIVREKLLANLPGVFEKHKEKNLVPTFRDQGSYAMNTGIKPLEGDFDIDQGVYFESSVTDYPDPVVLKERVHEALDGHTKKVEIRRPCVTVFYQDGYHVDLAVYSCASANADKQDYLAMGKVGSEEKYRVWQLSDPTALTDKLFERFDGDDTGRKQYRRVIRFMKRWKDVNFVSSGNGAPRGIGLTVNTHDYFQPNYDATSFKLDDLTALRDLAQAMLDAFTSTWVFAEWKFIRRLKAQLLVTPFNDVYEKMTSKQMETFEAKLQELCDALNAAIKEVDTRKACQLLRNVFGDDFDVPEESETARPTPPPVSTHSQSA</sequence>
<feature type="region of interest" description="Disordered" evidence="11">
    <location>
        <begin position="326"/>
        <end position="348"/>
    </location>
</feature>
<evidence type="ECO:0000256" key="5">
    <source>
        <dbReference type="ARBA" id="ARBA00022840"/>
    </source>
</evidence>
<evidence type="ECO:0000256" key="8">
    <source>
        <dbReference type="ARBA" id="ARBA00023118"/>
    </source>
</evidence>
<dbReference type="STRING" id="1227077.SAMN04515668_4754"/>
<evidence type="ECO:0000256" key="3">
    <source>
        <dbReference type="ARBA" id="ARBA00022723"/>
    </source>
</evidence>
<protein>
    <recommendedName>
        <fullName evidence="9">Cyclic GMP-AMP synthase</fullName>
    </recommendedName>
</protein>
<dbReference type="Pfam" id="PF21654">
    <property type="entry name" value="DncV-like_NTFase"/>
    <property type="match status" value="1"/>
</dbReference>
<evidence type="ECO:0000259" key="12">
    <source>
        <dbReference type="Pfam" id="PF21654"/>
    </source>
</evidence>
<evidence type="ECO:0000256" key="7">
    <source>
        <dbReference type="ARBA" id="ARBA00023080"/>
    </source>
</evidence>
<keyword evidence="1" id="KW-0808">Transferase</keyword>
<keyword evidence="2" id="KW-0548">Nucleotidyltransferase</keyword>
<dbReference type="EMBL" id="FOXS01000010">
    <property type="protein sequence ID" value="SFQ82182.1"/>
    <property type="molecule type" value="Genomic_DNA"/>
</dbReference>
<dbReference type="Proteomes" id="UP000199029">
    <property type="component" value="Unassembled WGS sequence"/>
</dbReference>
<dbReference type="InterPro" id="IPR048445">
    <property type="entry name" value="DncV-like_NTFase"/>
</dbReference>
<reference evidence="14" key="1">
    <citation type="submission" date="2016-10" db="EMBL/GenBank/DDBJ databases">
        <authorList>
            <person name="Varghese N."/>
            <person name="Submissions S."/>
        </authorList>
    </citation>
    <scope>NUCLEOTIDE SEQUENCE [LARGE SCALE GENOMIC DNA]</scope>
    <source>
        <strain evidence="14">OR362-8,ATCC BAA-1266,JCM 13504</strain>
    </source>
</reference>
<evidence type="ECO:0000313" key="13">
    <source>
        <dbReference type="EMBL" id="SFQ82182.1"/>
    </source>
</evidence>
<keyword evidence="14" id="KW-1185">Reference proteome</keyword>
<keyword evidence="4" id="KW-0547">Nucleotide-binding</keyword>
<feature type="domain" description="Cyclic GMP-AMP synthase DncV-like nucleotidyltransferase" evidence="12">
    <location>
        <begin position="55"/>
        <end position="134"/>
    </location>
</feature>
<dbReference type="GO" id="GO:0009117">
    <property type="term" value="P:nucleotide metabolic process"/>
    <property type="evidence" value="ECO:0007669"/>
    <property type="project" value="UniProtKB-KW"/>
</dbReference>
<dbReference type="GO" id="GO:0051607">
    <property type="term" value="P:defense response to virus"/>
    <property type="evidence" value="ECO:0007669"/>
    <property type="project" value="UniProtKB-KW"/>
</dbReference>
<dbReference type="InterPro" id="IPR006116">
    <property type="entry name" value="NT_2-5OAS_ClassI-CCAase"/>
</dbReference>
<accession>A0A1I6BMM0</accession>
<keyword evidence="3" id="KW-0479">Metal-binding</keyword>
<name>A0A1I6BMM0_HYMAR</name>
<dbReference type="GO" id="GO:0016779">
    <property type="term" value="F:nucleotidyltransferase activity"/>
    <property type="evidence" value="ECO:0007669"/>
    <property type="project" value="UniProtKB-KW"/>
</dbReference>
<evidence type="ECO:0000256" key="4">
    <source>
        <dbReference type="ARBA" id="ARBA00022741"/>
    </source>
</evidence>
<keyword evidence="5" id="KW-0067">ATP-binding</keyword>
<dbReference type="CDD" id="cd05400">
    <property type="entry name" value="NT_2-5OAS_ClassI-CCAase"/>
    <property type="match status" value="1"/>
</dbReference>
<proteinExistence type="predicted"/>
<dbReference type="RefSeq" id="WP_092678790.1">
    <property type="nucleotide sequence ID" value="NZ_FOXS01000010.1"/>
</dbReference>
<keyword evidence="8" id="KW-0051">Antiviral defense</keyword>
<keyword evidence="7" id="KW-0546">Nucleotide metabolism</keyword>